<evidence type="ECO:0000313" key="3">
    <source>
        <dbReference type="Proteomes" id="UP000612362"/>
    </source>
</evidence>
<evidence type="ECO:0000256" key="1">
    <source>
        <dbReference type="SAM" id="Phobius"/>
    </source>
</evidence>
<name>A0A8J3MQ21_9CHLR</name>
<organism evidence="2 3">
    <name type="scientific">Ktedonospora formicarum</name>
    <dbReference type="NCBI Taxonomy" id="2778364"/>
    <lineage>
        <taxon>Bacteria</taxon>
        <taxon>Bacillati</taxon>
        <taxon>Chloroflexota</taxon>
        <taxon>Ktedonobacteria</taxon>
        <taxon>Ktedonobacterales</taxon>
        <taxon>Ktedonobacteraceae</taxon>
        <taxon>Ktedonospora</taxon>
    </lineage>
</organism>
<keyword evidence="1" id="KW-0472">Membrane</keyword>
<evidence type="ECO:0000313" key="2">
    <source>
        <dbReference type="EMBL" id="GHO43510.1"/>
    </source>
</evidence>
<dbReference type="Proteomes" id="UP000612362">
    <property type="component" value="Unassembled WGS sequence"/>
</dbReference>
<sequence length="385" mass="40986">MMKQALRLTGLVALVSITLGCIVAIMSPHIARADGGAPNLAYVAGGGQGISVIDVSQQKVTKTIKLGGDPHTILLSLDGSTLFVTQPASNKLSVMDTRDDHTICSANVPVQPSLLAYDPDTRLLYTGGRGGKGVYEINSTTCAIESTIETEGKVYGLALARVSSGGASNIGNQLWVASEKHVTIYDLKQRKQIGSIEIADGPQYLSIPPGTTVYVNTRAGNIQTIDLATHKVSQILTGGDFGPMDYDETTGEMYVPDRSKNQLLVLTPVHSGFQLPKEPGRVIKLAEKPQSVAITSDGQLGFIALANGKVDMLDIPGRQIITTLDVGGKPQFIITGLYPPAMPQNTTPSLWSTLPGIIAYVVIALIIIGIPLLLMSRRQRAPHKR</sequence>
<proteinExistence type="predicted"/>
<dbReference type="SUPFAM" id="SSF50969">
    <property type="entry name" value="YVTN repeat-like/Quinoprotein amine dehydrogenase"/>
    <property type="match status" value="1"/>
</dbReference>
<comment type="caution">
    <text evidence="2">The sequence shown here is derived from an EMBL/GenBank/DDBJ whole genome shotgun (WGS) entry which is preliminary data.</text>
</comment>
<dbReference type="PANTHER" id="PTHR47197">
    <property type="entry name" value="PROTEIN NIRF"/>
    <property type="match status" value="1"/>
</dbReference>
<dbReference type="AlphaFoldDB" id="A0A8J3MQ21"/>
<protein>
    <submittedName>
        <fullName evidence="2">Membrane protein</fullName>
    </submittedName>
</protein>
<feature type="transmembrane region" description="Helical" evidence="1">
    <location>
        <begin position="350"/>
        <end position="375"/>
    </location>
</feature>
<dbReference type="InterPro" id="IPR011044">
    <property type="entry name" value="Quino_amine_DH_bsu"/>
</dbReference>
<dbReference type="PANTHER" id="PTHR47197:SF3">
    <property type="entry name" value="DIHYDRO-HEME D1 DEHYDROGENASE"/>
    <property type="match status" value="1"/>
</dbReference>
<dbReference type="InterPro" id="IPR051200">
    <property type="entry name" value="Host-pathogen_enzymatic-act"/>
</dbReference>
<dbReference type="EMBL" id="BNJF01000001">
    <property type="protein sequence ID" value="GHO43510.1"/>
    <property type="molecule type" value="Genomic_DNA"/>
</dbReference>
<gene>
    <name evidence="2" type="ORF">KSX_16730</name>
</gene>
<dbReference type="PROSITE" id="PS51257">
    <property type="entry name" value="PROKAR_LIPOPROTEIN"/>
    <property type="match status" value="1"/>
</dbReference>
<dbReference type="Gene3D" id="2.130.10.10">
    <property type="entry name" value="YVTN repeat-like/Quinoprotein amine dehydrogenase"/>
    <property type="match status" value="1"/>
</dbReference>
<reference evidence="2" key="1">
    <citation type="submission" date="2020-10" db="EMBL/GenBank/DDBJ databases">
        <title>Taxonomic study of unclassified bacteria belonging to the class Ktedonobacteria.</title>
        <authorList>
            <person name="Yabe S."/>
            <person name="Wang C.M."/>
            <person name="Zheng Y."/>
            <person name="Sakai Y."/>
            <person name="Cavaletti L."/>
            <person name="Monciardini P."/>
            <person name="Donadio S."/>
        </authorList>
    </citation>
    <scope>NUCLEOTIDE SEQUENCE</scope>
    <source>
        <strain evidence="2">SOSP1-1</strain>
    </source>
</reference>
<keyword evidence="3" id="KW-1185">Reference proteome</keyword>
<dbReference type="InterPro" id="IPR015943">
    <property type="entry name" value="WD40/YVTN_repeat-like_dom_sf"/>
</dbReference>
<keyword evidence="1" id="KW-1133">Transmembrane helix</keyword>
<accession>A0A8J3MQ21</accession>
<keyword evidence="1" id="KW-0812">Transmembrane</keyword>